<organism evidence="3 4">
    <name type="scientific">Microbacterium suwonense</name>
    <dbReference type="NCBI Taxonomy" id="683047"/>
    <lineage>
        <taxon>Bacteria</taxon>
        <taxon>Bacillati</taxon>
        <taxon>Actinomycetota</taxon>
        <taxon>Actinomycetes</taxon>
        <taxon>Micrococcales</taxon>
        <taxon>Microbacteriaceae</taxon>
        <taxon>Microbacterium</taxon>
    </lineage>
</organism>
<dbReference type="InterPro" id="IPR001119">
    <property type="entry name" value="SLH_dom"/>
</dbReference>
<dbReference type="RefSeq" id="WP_286302640.1">
    <property type="nucleotide sequence ID" value="NZ_AP027728.1"/>
</dbReference>
<keyword evidence="4" id="KW-1185">Reference proteome</keyword>
<dbReference type="Pfam" id="PF00395">
    <property type="entry name" value="SLH"/>
    <property type="match status" value="2"/>
</dbReference>
<feature type="chain" id="PRO_5046611934" description="SLH domain-containing protein" evidence="1">
    <location>
        <begin position="27"/>
        <end position="205"/>
    </location>
</feature>
<gene>
    <name evidence="3" type="ORF">GCM10025863_13900</name>
</gene>
<proteinExistence type="predicted"/>
<evidence type="ECO:0000313" key="3">
    <source>
        <dbReference type="EMBL" id="BDZ38776.1"/>
    </source>
</evidence>
<evidence type="ECO:0000313" key="4">
    <source>
        <dbReference type="Proteomes" id="UP001321543"/>
    </source>
</evidence>
<keyword evidence="1" id="KW-0732">Signal</keyword>
<evidence type="ECO:0000259" key="2">
    <source>
        <dbReference type="PROSITE" id="PS51272"/>
    </source>
</evidence>
<sequence length="205" mass="22146">MRKRVITGAFAIVAAMMVWTGSAANAAASFADVSADRASPAYSEFAAEISWLAGEGISTGWDSGDGVRRFRPWQPITRDAMAAFLYRYAGSPEVDELAAVPFSDVPDDSEFTHEIAWLASTGISTGWEMGDGSRQFRPWDPITRDAMAAFLYRYAGSPHVGTDSGFVDVTARTPFATEIGWLHRLGVTAGYDLPGGSWSFIRGLS</sequence>
<dbReference type="PROSITE" id="PS51272">
    <property type="entry name" value="SLH"/>
    <property type="match status" value="2"/>
</dbReference>
<accession>A0ABN6X4V8</accession>
<feature type="domain" description="SLH" evidence="2">
    <location>
        <begin position="32"/>
        <end position="96"/>
    </location>
</feature>
<reference evidence="4" key="1">
    <citation type="journal article" date="2019" name="Int. J. Syst. Evol. Microbiol.">
        <title>The Global Catalogue of Microorganisms (GCM) 10K type strain sequencing project: providing services to taxonomists for standard genome sequencing and annotation.</title>
        <authorList>
            <consortium name="The Broad Institute Genomics Platform"/>
            <consortium name="The Broad Institute Genome Sequencing Center for Infectious Disease"/>
            <person name="Wu L."/>
            <person name="Ma J."/>
        </authorList>
    </citation>
    <scope>NUCLEOTIDE SEQUENCE [LARGE SCALE GENOMIC DNA]</scope>
    <source>
        <strain evidence="4">NBRC 106310</strain>
    </source>
</reference>
<feature type="signal peptide" evidence="1">
    <location>
        <begin position="1"/>
        <end position="26"/>
    </location>
</feature>
<dbReference type="EMBL" id="AP027728">
    <property type="protein sequence ID" value="BDZ38776.1"/>
    <property type="molecule type" value="Genomic_DNA"/>
</dbReference>
<protein>
    <recommendedName>
        <fullName evidence="2">SLH domain-containing protein</fullName>
    </recommendedName>
</protein>
<evidence type="ECO:0000256" key="1">
    <source>
        <dbReference type="SAM" id="SignalP"/>
    </source>
</evidence>
<name>A0ABN6X4V8_9MICO</name>
<dbReference type="Proteomes" id="UP001321543">
    <property type="component" value="Chromosome"/>
</dbReference>
<feature type="domain" description="SLH" evidence="2">
    <location>
        <begin position="98"/>
        <end position="165"/>
    </location>
</feature>